<keyword evidence="1" id="KW-0812">Transmembrane</keyword>
<protein>
    <submittedName>
        <fullName evidence="3">DUF3397 domain-containing protein</fullName>
    </submittedName>
</protein>
<dbReference type="EMBL" id="MAWT01000011">
    <property type="protein sequence ID" value="OCM71911.1"/>
    <property type="molecule type" value="Genomic_DNA"/>
</dbReference>
<evidence type="ECO:0000313" key="5">
    <source>
        <dbReference type="Proteomes" id="UP000256718"/>
    </source>
</evidence>
<dbReference type="AlphaFoldDB" id="A0A7Z7VYX4"/>
<feature type="transmembrane region" description="Helical" evidence="1">
    <location>
        <begin position="92"/>
        <end position="114"/>
    </location>
</feature>
<comment type="caution">
    <text evidence="3">The sequence shown here is derived from an EMBL/GenBank/DDBJ whole genome shotgun (WGS) entry which is preliminary data.</text>
</comment>
<gene>
    <name evidence="2" type="ORF">AX245_07450</name>
    <name evidence="3" type="ORF">C4618_04185</name>
</gene>
<keyword evidence="1" id="KW-0472">Membrane</keyword>
<sequence>MIYKIIASLFLVLIPIFSQVLVKIFKLKKFNIMFPDIAFPIFVFLIPLISSSLLKQNLLPYYLILISLLAIGITIKLLRTKTLFSYKRFLKLFWRSGFILTFLFYLGLLVIIFIKVQ</sequence>
<dbReference type="Pfam" id="PF11877">
    <property type="entry name" value="DUF3397"/>
    <property type="match status" value="1"/>
</dbReference>
<evidence type="ECO:0000313" key="3">
    <source>
        <dbReference type="EMBL" id="RDY83621.1"/>
    </source>
</evidence>
<feature type="transmembrane region" description="Helical" evidence="1">
    <location>
        <begin position="37"/>
        <end position="54"/>
    </location>
</feature>
<dbReference type="Proteomes" id="UP000093122">
    <property type="component" value="Unassembled WGS sequence"/>
</dbReference>
<reference evidence="2 4" key="1">
    <citation type="journal article" date="2016" name="Sci. Rep.">
        <title>Serotype IV Streptococcus agalactiae ST-452 has arisen from large genomic recombination events between CC23 and the hypervirulent CC17 lineages.</title>
        <authorList>
            <person name="Campisi E."/>
            <person name="Rinaudo C.D."/>
            <person name="Donati C."/>
            <person name="Barucco M."/>
            <person name="Torricelli G."/>
            <person name="Edwards M.S."/>
            <person name="Baker C.J."/>
            <person name="Margarit I."/>
            <person name="Rosini R."/>
        </authorList>
    </citation>
    <scope>NUCLEOTIDE SEQUENCE [LARGE SCALE GENOMIC DNA]</scope>
    <source>
        <strain evidence="2 4">CZ-PW-140</strain>
    </source>
</reference>
<feature type="transmembrane region" description="Helical" evidence="1">
    <location>
        <begin position="6"/>
        <end position="25"/>
    </location>
</feature>
<dbReference type="InterPro" id="IPR024515">
    <property type="entry name" value="DUF3397"/>
</dbReference>
<dbReference type="EMBL" id="QHGZ01000109">
    <property type="protein sequence ID" value="RDY83621.1"/>
    <property type="molecule type" value="Genomic_DNA"/>
</dbReference>
<organism evidence="3 5">
    <name type="scientific">Streptococcus agalactiae</name>
    <dbReference type="NCBI Taxonomy" id="1311"/>
    <lineage>
        <taxon>Bacteria</taxon>
        <taxon>Bacillati</taxon>
        <taxon>Bacillota</taxon>
        <taxon>Bacilli</taxon>
        <taxon>Lactobacillales</taxon>
        <taxon>Streptococcaceae</taxon>
        <taxon>Streptococcus</taxon>
    </lineage>
</organism>
<evidence type="ECO:0000256" key="1">
    <source>
        <dbReference type="SAM" id="Phobius"/>
    </source>
</evidence>
<feature type="transmembrane region" description="Helical" evidence="1">
    <location>
        <begin position="60"/>
        <end position="80"/>
    </location>
</feature>
<accession>A0A7Z7VYX4</accession>
<keyword evidence="1" id="KW-1133">Transmembrane helix</keyword>
<dbReference type="Proteomes" id="UP000256718">
    <property type="component" value="Unassembled WGS sequence"/>
</dbReference>
<proteinExistence type="predicted"/>
<evidence type="ECO:0000313" key="2">
    <source>
        <dbReference type="EMBL" id="OCM71911.1"/>
    </source>
</evidence>
<evidence type="ECO:0000313" key="4">
    <source>
        <dbReference type="Proteomes" id="UP000093122"/>
    </source>
</evidence>
<reference evidence="3 5" key="2">
    <citation type="journal article" date="2018" name="Emerg. Microbes Infect.">
        <title>Phenotypic and molecular analysis of nontypeable Group B streptococci: identification of cps2a and hybrid cps2a/cps5 Group B streptococcal capsule gene clusters.</title>
        <authorList>
            <person name="Alhhazmi A."/>
            <person name="Tyrrell G.J."/>
        </authorList>
    </citation>
    <scope>NUCLEOTIDE SEQUENCE [LARGE SCALE GENOMIC DNA]</scope>
    <source>
        <strain evidence="3 5">PLGBS17</strain>
    </source>
</reference>
<dbReference type="RefSeq" id="WP_000639446.1">
    <property type="nucleotide sequence ID" value="NZ_CAXOLC010000002.1"/>
</dbReference>
<name>A0A7Z7VYX4_STRAG</name>